<organism evidence="2">
    <name type="scientific">Schlesneria paludicola</name>
    <dbReference type="NCBI Taxonomy" id="360056"/>
    <lineage>
        <taxon>Bacteria</taxon>
        <taxon>Pseudomonadati</taxon>
        <taxon>Planctomycetota</taxon>
        <taxon>Planctomycetia</taxon>
        <taxon>Planctomycetales</taxon>
        <taxon>Planctomycetaceae</taxon>
        <taxon>Schlesneria</taxon>
    </lineage>
</organism>
<dbReference type="InterPro" id="IPR011050">
    <property type="entry name" value="Pectin_lyase_fold/virulence"/>
</dbReference>
<dbReference type="SUPFAM" id="SSF51126">
    <property type="entry name" value="Pectin lyase-like"/>
    <property type="match status" value="1"/>
</dbReference>
<evidence type="ECO:0000313" key="2">
    <source>
        <dbReference type="EMBL" id="HGT37974.1"/>
    </source>
</evidence>
<proteinExistence type="predicted"/>
<dbReference type="InterPro" id="IPR012334">
    <property type="entry name" value="Pectin_lyas_fold"/>
</dbReference>
<dbReference type="InterPro" id="IPR024535">
    <property type="entry name" value="RHGA/B-epi-like_pectate_lyase"/>
</dbReference>
<evidence type="ECO:0000259" key="1">
    <source>
        <dbReference type="Pfam" id="PF12708"/>
    </source>
</evidence>
<dbReference type="AlphaFoldDB" id="A0A7C4LJ87"/>
<comment type="caution">
    <text evidence="2">The sequence shown here is derived from an EMBL/GenBank/DDBJ whole genome shotgun (WGS) entry which is preliminary data.</text>
</comment>
<accession>A0A7C4LJ87</accession>
<dbReference type="EMBL" id="DSVQ01000004">
    <property type="protein sequence ID" value="HGT37974.1"/>
    <property type="molecule type" value="Genomic_DNA"/>
</dbReference>
<protein>
    <recommendedName>
        <fullName evidence="1">Rhamnogalacturonase A/B/Epimerase-like pectate lyase domain-containing protein</fullName>
    </recommendedName>
</protein>
<reference evidence="2" key="1">
    <citation type="journal article" date="2020" name="mSystems">
        <title>Genome- and Community-Level Interaction Insights into Carbon Utilization and Element Cycling Functions of Hydrothermarchaeota in Hydrothermal Sediment.</title>
        <authorList>
            <person name="Zhou Z."/>
            <person name="Liu Y."/>
            <person name="Xu W."/>
            <person name="Pan J."/>
            <person name="Luo Z.H."/>
            <person name="Li M."/>
        </authorList>
    </citation>
    <scope>NUCLEOTIDE SEQUENCE [LARGE SCALE GENOMIC DNA]</scope>
    <source>
        <strain evidence="2">SpSt-508</strain>
    </source>
</reference>
<sequence length="361" mass="39586">MRATGWATSVVLLDSELTGGSPDTAAVEANDAPTLLLRNVRTTGYQYAARVSRRKTEETVLGGLVDEFLDGERFALFADPAKGRTLNLPIKDAPAYFGGDADWVSVKAFGAKADGTTDDSAAVQKAIDSGKAVVCFPTGEYRLASPVVIRGAVRRVIGFSSRFTQAQGTTLFRFENTDHPASLERFCFFNGGRVEHAATQPVILRHTTGPEKIITIGSGRQWFFEDVCTSQFDLPQRTALYARQFNCEPAPPTPGFINDGGLVWILGLKTEWGNTIGVTRNQGRTEVLNGLMLPAQGFQDKHTPAFIVEDADFSATWNEISFGTGNYWVAVRETRKGKMLELNPKGEGTQRAWSLYTTRER</sequence>
<name>A0A7C4LJ87_9PLAN</name>
<dbReference type="Gene3D" id="2.160.20.10">
    <property type="entry name" value="Single-stranded right-handed beta-helix, Pectin lyase-like"/>
    <property type="match status" value="1"/>
</dbReference>
<dbReference type="Pfam" id="PF12708">
    <property type="entry name" value="Pect-lyase_RHGA_epim"/>
    <property type="match status" value="1"/>
</dbReference>
<gene>
    <name evidence="2" type="ORF">ENS64_01700</name>
</gene>
<feature type="domain" description="Rhamnogalacturonase A/B/Epimerase-like pectate lyase" evidence="1">
    <location>
        <begin position="103"/>
        <end position="150"/>
    </location>
</feature>